<keyword evidence="1" id="KW-0732">Signal</keyword>
<accession>A0ABV4IF43</accession>
<feature type="chain" id="PRO_5046161657" evidence="1">
    <location>
        <begin position="26"/>
        <end position="172"/>
    </location>
</feature>
<dbReference type="InterPro" id="IPR053167">
    <property type="entry name" value="Spore_coat_component"/>
</dbReference>
<comment type="caution">
    <text evidence="3">The sequence shown here is derived from an EMBL/GenBank/DDBJ whole genome shotgun (WGS) entry which is preliminary data.</text>
</comment>
<keyword evidence="4" id="KW-1185">Reference proteome</keyword>
<dbReference type="InterPro" id="IPR007893">
    <property type="entry name" value="Spore_coat_U/FanG"/>
</dbReference>
<dbReference type="RefSeq" id="WP_370893308.1">
    <property type="nucleotide sequence ID" value="NZ_JBGJLR010000016.1"/>
</dbReference>
<evidence type="ECO:0000259" key="2">
    <source>
        <dbReference type="Pfam" id="PF05229"/>
    </source>
</evidence>
<dbReference type="EMBL" id="JBGJLR010000016">
    <property type="protein sequence ID" value="MEZ2740460.1"/>
    <property type="molecule type" value="Genomic_DNA"/>
</dbReference>
<evidence type="ECO:0000313" key="3">
    <source>
        <dbReference type="EMBL" id="MEZ2740460.1"/>
    </source>
</evidence>
<evidence type="ECO:0000313" key="4">
    <source>
        <dbReference type="Proteomes" id="UP001567350"/>
    </source>
</evidence>
<dbReference type="PANTHER" id="PTHR37089:SF4">
    <property type="entry name" value="EXPORTED PROTEIN"/>
    <property type="match status" value="1"/>
</dbReference>
<organism evidence="3 4">
    <name type="scientific">Comamonas jiangduensis</name>
    <dbReference type="NCBI Taxonomy" id="1194168"/>
    <lineage>
        <taxon>Bacteria</taxon>
        <taxon>Pseudomonadati</taxon>
        <taxon>Pseudomonadota</taxon>
        <taxon>Betaproteobacteria</taxon>
        <taxon>Burkholderiales</taxon>
        <taxon>Comamonadaceae</taxon>
        <taxon>Comamonas</taxon>
    </lineage>
</organism>
<reference evidence="3 4" key="1">
    <citation type="submission" date="2024-08" db="EMBL/GenBank/DDBJ databases">
        <authorList>
            <person name="Feng Z."/>
            <person name="Ronholm J."/>
        </authorList>
    </citation>
    <scope>NUCLEOTIDE SEQUENCE [LARGE SCALE GENOMIC DNA]</scope>
    <source>
        <strain evidence="3 4">4-AB0-8</strain>
    </source>
</reference>
<proteinExistence type="predicted"/>
<feature type="domain" description="Spore coat protein U/FanG" evidence="2">
    <location>
        <begin position="30"/>
        <end position="169"/>
    </location>
</feature>
<dbReference type="Proteomes" id="UP001567350">
    <property type="component" value="Unassembled WGS sequence"/>
</dbReference>
<name>A0ABV4IF43_9BURK</name>
<gene>
    <name evidence="3" type="ORF">ACBP88_13545</name>
</gene>
<protein>
    <submittedName>
        <fullName evidence="3">Spore coat U domain-containing protein</fullName>
    </submittedName>
</protein>
<feature type="signal peptide" evidence="1">
    <location>
        <begin position="1"/>
        <end position="25"/>
    </location>
</feature>
<evidence type="ECO:0000256" key="1">
    <source>
        <dbReference type="SAM" id="SignalP"/>
    </source>
</evidence>
<dbReference type="Pfam" id="PF05229">
    <property type="entry name" value="SCPU"/>
    <property type="match status" value="1"/>
</dbReference>
<sequence>MRSENRAFRTLVAVGLFVAAGWANAQSTLTDQFDVRITIEGTCTVLNATDIDFGTQVSAAGTHQQSGSIAVQCTNGLPFQLGLNGGESGTETARVMRGPRPATSTSIPYTLSAFAFGGTNWGSVETGSAYSGSGQGLGSAFEVLIPVYAEATLVGSEPAGTYQDTVTATLSF</sequence>
<dbReference type="PANTHER" id="PTHR37089">
    <property type="entry name" value="PROTEIN U-RELATED"/>
    <property type="match status" value="1"/>
</dbReference>